<dbReference type="GeneID" id="28845819"/>
<dbReference type="InterPro" id="IPR036236">
    <property type="entry name" value="Znf_C2H2_sf"/>
</dbReference>
<dbReference type="GO" id="GO:0006351">
    <property type="term" value="P:DNA-templated transcription"/>
    <property type="evidence" value="ECO:0007669"/>
    <property type="project" value="InterPro"/>
</dbReference>
<dbReference type="Proteomes" id="UP000078397">
    <property type="component" value="Unassembled WGS sequence"/>
</dbReference>
<proteinExistence type="predicted"/>
<dbReference type="EMBL" id="LSBJ02000001">
    <property type="protein sequence ID" value="OAQ61102.1"/>
    <property type="molecule type" value="Genomic_DNA"/>
</dbReference>
<keyword evidence="1" id="KW-0479">Metal-binding</keyword>
<evidence type="ECO:0000256" key="3">
    <source>
        <dbReference type="ARBA" id="ARBA00023015"/>
    </source>
</evidence>
<evidence type="ECO:0000256" key="2">
    <source>
        <dbReference type="ARBA" id="ARBA00022833"/>
    </source>
</evidence>
<evidence type="ECO:0000256" key="7">
    <source>
        <dbReference type="SAM" id="MobiDB-lite"/>
    </source>
</evidence>
<evidence type="ECO:0000256" key="5">
    <source>
        <dbReference type="ARBA" id="ARBA00023242"/>
    </source>
</evidence>
<dbReference type="OrthoDB" id="1405595at2759"/>
<dbReference type="Pfam" id="PF00172">
    <property type="entry name" value="Zn_clus"/>
    <property type="match status" value="1"/>
</dbReference>
<keyword evidence="2" id="KW-0862">Zinc</keyword>
<dbReference type="PROSITE" id="PS00028">
    <property type="entry name" value="ZINC_FINGER_C2H2_1"/>
    <property type="match status" value="2"/>
</dbReference>
<evidence type="ECO:0000313" key="11">
    <source>
        <dbReference type="Proteomes" id="UP000078397"/>
    </source>
</evidence>
<evidence type="ECO:0000313" key="10">
    <source>
        <dbReference type="EMBL" id="OAQ61102.1"/>
    </source>
</evidence>
<gene>
    <name evidence="10" type="ORF">VFPPC_02118</name>
</gene>
<dbReference type="Gene3D" id="3.30.160.60">
    <property type="entry name" value="Classic Zinc Finger"/>
    <property type="match status" value="2"/>
</dbReference>
<evidence type="ECO:0000259" key="9">
    <source>
        <dbReference type="PROSITE" id="PS50157"/>
    </source>
</evidence>
<dbReference type="CDD" id="cd12148">
    <property type="entry name" value="fungal_TF_MHR"/>
    <property type="match status" value="1"/>
</dbReference>
<dbReference type="InterPro" id="IPR001138">
    <property type="entry name" value="Zn2Cys6_DnaBD"/>
</dbReference>
<keyword evidence="4" id="KW-0804">Transcription</keyword>
<evidence type="ECO:0000256" key="4">
    <source>
        <dbReference type="ARBA" id="ARBA00023163"/>
    </source>
</evidence>
<dbReference type="SUPFAM" id="SSF57667">
    <property type="entry name" value="beta-beta-alpha zinc fingers"/>
    <property type="match status" value="1"/>
</dbReference>
<evidence type="ECO:0000256" key="6">
    <source>
        <dbReference type="PROSITE-ProRule" id="PRU00042"/>
    </source>
</evidence>
<dbReference type="PANTHER" id="PTHR47660:SF2">
    <property type="entry name" value="TRANSCRIPTION FACTOR WITH C2H2 AND ZN(2)-CYS(6) DNA BINDING DOMAIN (EUROFUNG)"/>
    <property type="match status" value="1"/>
</dbReference>
<feature type="region of interest" description="Disordered" evidence="7">
    <location>
        <begin position="121"/>
        <end position="149"/>
    </location>
</feature>
<accession>A0A179F6R7</accession>
<feature type="compositionally biased region" description="Polar residues" evidence="7">
    <location>
        <begin position="1"/>
        <end position="13"/>
    </location>
</feature>
<keyword evidence="3" id="KW-0805">Transcription regulation</keyword>
<comment type="caution">
    <text evidence="10">The sequence shown here is derived from an EMBL/GenBank/DDBJ whole genome shotgun (WGS) entry which is preliminary data.</text>
</comment>
<name>A0A179F6R7_METCM</name>
<dbReference type="RefSeq" id="XP_018138911.1">
    <property type="nucleotide sequence ID" value="XM_018281825.1"/>
</dbReference>
<keyword evidence="11" id="KW-1185">Reference proteome</keyword>
<dbReference type="AlphaFoldDB" id="A0A179F6R7"/>
<keyword evidence="6" id="KW-0863">Zinc-finger</keyword>
<dbReference type="SUPFAM" id="SSF57701">
    <property type="entry name" value="Zn2/Cys6 DNA-binding domain"/>
    <property type="match status" value="1"/>
</dbReference>
<feature type="compositionally biased region" description="Polar residues" evidence="7">
    <location>
        <begin position="124"/>
        <end position="134"/>
    </location>
</feature>
<organism evidence="10 11">
    <name type="scientific">Pochonia chlamydosporia 170</name>
    <dbReference type="NCBI Taxonomy" id="1380566"/>
    <lineage>
        <taxon>Eukaryota</taxon>
        <taxon>Fungi</taxon>
        <taxon>Dikarya</taxon>
        <taxon>Ascomycota</taxon>
        <taxon>Pezizomycotina</taxon>
        <taxon>Sordariomycetes</taxon>
        <taxon>Hypocreomycetidae</taxon>
        <taxon>Hypocreales</taxon>
        <taxon>Clavicipitaceae</taxon>
        <taxon>Pochonia</taxon>
    </lineage>
</organism>
<dbReference type="GO" id="GO:0003677">
    <property type="term" value="F:DNA binding"/>
    <property type="evidence" value="ECO:0007669"/>
    <property type="project" value="InterPro"/>
</dbReference>
<keyword evidence="5" id="KW-0539">Nucleus</keyword>
<dbReference type="InterPro" id="IPR036864">
    <property type="entry name" value="Zn2-C6_fun-type_DNA-bd_sf"/>
</dbReference>
<dbReference type="CDD" id="cd00067">
    <property type="entry name" value="GAL4"/>
    <property type="match status" value="1"/>
</dbReference>
<dbReference type="PANTHER" id="PTHR47660">
    <property type="entry name" value="TRANSCRIPTION FACTOR WITH C2H2 AND ZN(2)-CYS(6) DNA BINDING DOMAIN (EUROFUNG)-RELATED-RELATED"/>
    <property type="match status" value="1"/>
</dbReference>
<dbReference type="GO" id="GO:0008270">
    <property type="term" value="F:zinc ion binding"/>
    <property type="evidence" value="ECO:0007669"/>
    <property type="project" value="UniProtKB-KW"/>
</dbReference>
<dbReference type="STRING" id="1380566.A0A179F6R7"/>
<dbReference type="Pfam" id="PF04082">
    <property type="entry name" value="Fungal_trans"/>
    <property type="match status" value="1"/>
</dbReference>
<evidence type="ECO:0000259" key="8">
    <source>
        <dbReference type="PROSITE" id="PS50048"/>
    </source>
</evidence>
<dbReference type="KEGG" id="pchm:VFPPC_02118"/>
<dbReference type="GO" id="GO:0000981">
    <property type="term" value="F:DNA-binding transcription factor activity, RNA polymerase II-specific"/>
    <property type="evidence" value="ECO:0007669"/>
    <property type="project" value="InterPro"/>
</dbReference>
<feature type="domain" description="Zn(2)-C6 fungal-type" evidence="8">
    <location>
        <begin position="88"/>
        <end position="119"/>
    </location>
</feature>
<dbReference type="Pfam" id="PF00096">
    <property type="entry name" value="zf-C2H2"/>
    <property type="match status" value="2"/>
</dbReference>
<dbReference type="Gene3D" id="4.10.240.10">
    <property type="entry name" value="Zn(2)-C6 fungal-type DNA-binding domain"/>
    <property type="match status" value="1"/>
</dbReference>
<sequence>MPSDTISETSPDSGTHKESSKDAVFVCNRSGCGRTYGKREHLQRHERSHARDFKYECPICKKRFVRRDVMTRHHALHENRPRKPRKVACVSCVSLKTRCDREQGTSCSRCRASGRECVLRSDETAQNQDSQTPNLEGHASLGSVSEASPSISLTQTVDGSVRQPPAAIPSLVDLAPITFDSLCGLAADPSESLFGWDIGDIESDNVDFLNMSPLNWFRSANDAPSNLTEPLSASDSVDLPSESRLIRDAQPPDTPWPHVYRPNEIDSQLSLPPVVQHMTTIFQDTSLECVNESTRQAMITLVNTTNNHNWPVVDVSLLPSTRTLSLCINLYFRHFHDTLPILRRSNMQIADTPPILLLAMAAIGAMYSRDKYGGLAIALNELARRVIVYTRENDQRAMFDTSFTQASLLQSMFGLFCGSRMLYQHAEISRGSLVTAARRMHLLRPSLSFAKELQRREDGVSEQELQKAQADDEERRNLGWGIYLYDMQISALLGVAPLLSVGEINVPLPVDDEERKAQRVSSDWPSAQDEPNFRTVLESLLSSGKLPQPLSSFGLSIVAHTLYRLCTDAAAFDSVLLSPRPSHDNPYRLAFPSTFKYNPQQLLDKLSASCHSLPNKPNALILSVTALSHLGHIQFTWPNFLQNIKVAAGKSGTDESKADAREWIQARIEEEPVITRSILVQAGQLSTLLSRYIFDSPAETILTFDVALTFWAITKLSSIVTESNGGGRRATITWSDSSATSDWIQQGGDVSFQALGSLSDLTSSRVLSIFIERLESMSWGIAQRFKHVLLSLQREE</sequence>
<feature type="domain" description="C2H2-type" evidence="9">
    <location>
        <begin position="55"/>
        <end position="82"/>
    </location>
</feature>
<dbReference type="PROSITE" id="PS50048">
    <property type="entry name" value="ZN2_CY6_FUNGAL_2"/>
    <property type="match status" value="1"/>
</dbReference>
<feature type="domain" description="C2H2-type" evidence="9">
    <location>
        <begin position="25"/>
        <end position="54"/>
    </location>
</feature>
<dbReference type="InterPro" id="IPR013087">
    <property type="entry name" value="Znf_C2H2_type"/>
</dbReference>
<dbReference type="SMART" id="SM00355">
    <property type="entry name" value="ZnF_C2H2"/>
    <property type="match status" value="2"/>
</dbReference>
<dbReference type="InterPro" id="IPR007219">
    <property type="entry name" value="XnlR_reg_dom"/>
</dbReference>
<dbReference type="SMART" id="SM00066">
    <property type="entry name" value="GAL4"/>
    <property type="match status" value="1"/>
</dbReference>
<dbReference type="PROSITE" id="PS50157">
    <property type="entry name" value="ZINC_FINGER_C2H2_2"/>
    <property type="match status" value="2"/>
</dbReference>
<protein>
    <submittedName>
        <fullName evidence="10">Fungal transcriptional regulatory protein</fullName>
    </submittedName>
</protein>
<evidence type="ECO:0000256" key="1">
    <source>
        <dbReference type="ARBA" id="ARBA00022723"/>
    </source>
</evidence>
<reference evidence="10 11" key="1">
    <citation type="journal article" date="2016" name="PLoS Pathog.">
        <title>Biosynthesis of antibiotic leucinostatins in bio-control fungus Purpureocillium lilacinum and their inhibition on phytophthora revealed by genome mining.</title>
        <authorList>
            <person name="Wang G."/>
            <person name="Liu Z."/>
            <person name="Lin R."/>
            <person name="Li E."/>
            <person name="Mao Z."/>
            <person name="Ling J."/>
            <person name="Yang Y."/>
            <person name="Yin W.B."/>
            <person name="Xie B."/>
        </authorList>
    </citation>
    <scope>NUCLEOTIDE SEQUENCE [LARGE SCALE GENOMIC DNA]</scope>
    <source>
        <strain evidence="10">170</strain>
    </source>
</reference>
<feature type="region of interest" description="Disordered" evidence="7">
    <location>
        <begin position="1"/>
        <end position="21"/>
    </location>
</feature>